<evidence type="ECO:0000256" key="9">
    <source>
        <dbReference type="SAM" id="SignalP"/>
    </source>
</evidence>
<evidence type="ECO:0000256" key="7">
    <source>
        <dbReference type="ARBA" id="ARBA00023237"/>
    </source>
</evidence>
<evidence type="ECO:0000256" key="4">
    <source>
        <dbReference type="ARBA" id="ARBA00022452"/>
    </source>
</evidence>
<keyword evidence="6" id="KW-0472">Membrane</keyword>
<dbReference type="GO" id="GO:0015288">
    <property type="term" value="F:porin activity"/>
    <property type="evidence" value="ECO:0007669"/>
    <property type="project" value="TreeGrafter"/>
</dbReference>
<name>A0A8J3D0Y1_9BACT</name>
<comment type="similarity">
    <text evidence="2">Belongs to the outer membrane factor (OMF) (TC 1.B.17) family.</text>
</comment>
<evidence type="ECO:0000256" key="1">
    <source>
        <dbReference type="ARBA" id="ARBA00004442"/>
    </source>
</evidence>
<keyword evidence="11" id="KW-1185">Reference proteome</keyword>
<dbReference type="SUPFAM" id="SSF56954">
    <property type="entry name" value="Outer membrane efflux proteins (OEP)"/>
    <property type="match status" value="1"/>
</dbReference>
<dbReference type="GO" id="GO:0009279">
    <property type="term" value="C:cell outer membrane"/>
    <property type="evidence" value="ECO:0007669"/>
    <property type="project" value="UniProtKB-SubCell"/>
</dbReference>
<evidence type="ECO:0000313" key="10">
    <source>
        <dbReference type="EMBL" id="GHB43963.1"/>
    </source>
</evidence>
<feature type="chain" id="PRO_5035231691" evidence="9">
    <location>
        <begin position="27"/>
        <end position="453"/>
    </location>
</feature>
<feature type="signal peptide" evidence="9">
    <location>
        <begin position="1"/>
        <end position="26"/>
    </location>
</feature>
<dbReference type="InterPro" id="IPR051906">
    <property type="entry name" value="TolC-like"/>
</dbReference>
<keyword evidence="7" id="KW-0998">Cell outer membrane</keyword>
<keyword evidence="5" id="KW-0812">Transmembrane</keyword>
<gene>
    <name evidence="10" type="ORF">GCM10008106_26230</name>
</gene>
<dbReference type="Proteomes" id="UP000642809">
    <property type="component" value="Unassembled WGS sequence"/>
</dbReference>
<dbReference type="InterPro" id="IPR001611">
    <property type="entry name" value="Leu-rich_rpt"/>
</dbReference>
<comment type="caution">
    <text evidence="10">The sequence shown here is derived from an EMBL/GenBank/DDBJ whole genome shotgun (WGS) entry which is preliminary data.</text>
</comment>
<dbReference type="Pfam" id="PF02321">
    <property type="entry name" value="OEP"/>
    <property type="match status" value="1"/>
</dbReference>
<keyword evidence="8" id="KW-0175">Coiled coil</keyword>
<dbReference type="AlphaFoldDB" id="A0A8J3D0Y1"/>
<dbReference type="Gene3D" id="1.20.1600.10">
    <property type="entry name" value="Outer membrane efflux proteins (OEP)"/>
    <property type="match status" value="1"/>
</dbReference>
<protein>
    <submittedName>
        <fullName evidence="10">Transporter</fullName>
    </submittedName>
</protein>
<evidence type="ECO:0000256" key="8">
    <source>
        <dbReference type="SAM" id="Coils"/>
    </source>
</evidence>
<feature type="coiled-coil region" evidence="8">
    <location>
        <begin position="348"/>
        <end position="404"/>
    </location>
</feature>
<evidence type="ECO:0000313" key="11">
    <source>
        <dbReference type="Proteomes" id="UP000642809"/>
    </source>
</evidence>
<keyword evidence="4" id="KW-1134">Transmembrane beta strand</keyword>
<reference evidence="10" key="2">
    <citation type="submission" date="2020-09" db="EMBL/GenBank/DDBJ databases">
        <authorList>
            <person name="Sun Q."/>
            <person name="Kim S."/>
        </authorList>
    </citation>
    <scope>NUCLEOTIDE SEQUENCE</scope>
    <source>
        <strain evidence="10">KCTC 23224</strain>
    </source>
</reference>
<keyword evidence="9" id="KW-0732">Signal</keyword>
<dbReference type="InterPro" id="IPR003423">
    <property type="entry name" value="OMP_efflux"/>
</dbReference>
<dbReference type="EMBL" id="BMYF01000016">
    <property type="protein sequence ID" value="GHB43963.1"/>
    <property type="molecule type" value="Genomic_DNA"/>
</dbReference>
<reference evidence="10" key="1">
    <citation type="journal article" date="2014" name="Int. J. Syst. Evol. Microbiol.">
        <title>Complete genome sequence of Corynebacterium casei LMG S-19264T (=DSM 44701T), isolated from a smear-ripened cheese.</title>
        <authorList>
            <consortium name="US DOE Joint Genome Institute (JGI-PGF)"/>
            <person name="Walter F."/>
            <person name="Albersmeier A."/>
            <person name="Kalinowski J."/>
            <person name="Ruckert C."/>
        </authorList>
    </citation>
    <scope>NUCLEOTIDE SEQUENCE</scope>
    <source>
        <strain evidence="10">KCTC 23224</strain>
    </source>
</reference>
<evidence type="ECO:0000256" key="6">
    <source>
        <dbReference type="ARBA" id="ARBA00023136"/>
    </source>
</evidence>
<proteinExistence type="inferred from homology"/>
<evidence type="ECO:0000256" key="5">
    <source>
        <dbReference type="ARBA" id="ARBA00022692"/>
    </source>
</evidence>
<dbReference type="GO" id="GO:0015562">
    <property type="term" value="F:efflux transmembrane transporter activity"/>
    <property type="evidence" value="ECO:0007669"/>
    <property type="project" value="InterPro"/>
</dbReference>
<dbReference type="PANTHER" id="PTHR30026:SF20">
    <property type="entry name" value="OUTER MEMBRANE PROTEIN TOLC"/>
    <property type="match status" value="1"/>
</dbReference>
<dbReference type="PROSITE" id="PS51450">
    <property type="entry name" value="LRR"/>
    <property type="match status" value="1"/>
</dbReference>
<keyword evidence="3" id="KW-0813">Transport</keyword>
<comment type="subcellular location">
    <subcellularLocation>
        <location evidence="1">Cell outer membrane</location>
    </subcellularLocation>
</comment>
<dbReference type="PANTHER" id="PTHR30026">
    <property type="entry name" value="OUTER MEMBRANE PROTEIN TOLC"/>
    <property type="match status" value="1"/>
</dbReference>
<accession>A0A8J3D0Y1</accession>
<evidence type="ECO:0000256" key="3">
    <source>
        <dbReference type="ARBA" id="ARBA00022448"/>
    </source>
</evidence>
<sequence length="453" mass="50917">MKTVIKGLAITLLLLFQLVSPPQLSAQNTVVFTLEEAISYALQNNPDAKNAALELLASKAIIRQNLASGLPQINGTLDFTYNAAIPVIFLPNIEGTPFFDPNNSADVVELRFGVDFQSGLGVRVDQMIFDGSYFVGLKAAKTLNILTAFDKEKAEIDVRETIKKAYFTVLVNDERRRIFEVNLERVETLLRETEALYEAGFVEKIDVSRTKVQRNNLKTELDKIVAATAISVEVLKLQMGLPTDYILEVAETIRDFNNLAEVTELLTADMTRRVELDQLKTNMDLTRLDLKNNQIQYMPNLNAFLTYNRSGASLALPELYRNDWFTAAFIGFNLSIPIFDGFSKAARIQQNRVQLRQLENQQNFLKRSFEVEVYQAKVNLRNSVASLQLQAENMELALEVFEMAKIKFQEGVGSNLEVVDADSALKEAETNYFAALYDALIAKVDLEKALGLL</sequence>
<dbReference type="RefSeq" id="WP_189583386.1">
    <property type="nucleotide sequence ID" value="NZ_BMYF01000016.1"/>
</dbReference>
<evidence type="ECO:0000256" key="2">
    <source>
        <dbReference type="ARBA" id="ARBA00007613"/>
    </source>
</evidence>
<dbReference type="GO" id="GO:1990281">
    <property type="term" value="C:efflux pump complex"/>
    <property type="evidence" value="ECO:0007669"/>
    <property type="project" value="TreeGrafter"/>
</dbReference>
<organism evidence="10 11">
    <name type="scientific">Mongoliitalea lutea</name>
    <dbReference type="NCBI Taxonomy" id="849756"/>
    <lineage>
        <taxon>Bacteria</taxon>
        <taxon>Pseudomonadati</taxon>
        <taxon>Bacteroidota</taxon>
        <taxon>Cytophagia</taxon>
        <taxon>Cytophagales</taxon>
        <taxon>Cyclobacteriaceae</taxon>
        <taxon>Mongoliitalea</taxon>
    </lineage>
</organism>